<keyword evidence="1" id="KW-0863">Zinc-finger</keyword>
<organism evidence="3 4">
    <name type="scientific">Globisporangium ultimum (strain ATCC 200006 / CBS 805.95 / DAOM BR144)</name>
    <name type="common">Pythium ultimum</name>
    <dbReference type="NCBI Taxonomy" id="431595"/>
    <lineage>
        <taxon>Eukaryota</taxon>
        <taxon>Sar</taxon>
        <taxon>Stramenopiles</taxon>
        <taxon>Oomycota</taxon>
        <taxon>Peronosporomycetes</taxon>
        <taxon>Pythiales</taxon>
        <taxon>Pythiaceae</taxon>
        <taxon>Globisporangium</taxon>
    </lineage>
</organism>
<dbReference type="EMBL" id="GL376562">
    <property type="status" value="NOT_ANNOTATED_CDS"/>
    <property type="molecule type" value="Genomic_DNA"/>
</dbReference>
<dbReference type="SUPFAM" id="SSF57850">
    <property type="entry name" value="RING/U-box"/>
    <property type="match status" value="1"/>
</dbReference>
<evidence type="ECO:0000259" key="2">
    <source>
        <dbReference type="PROSITE" id="PS50089"/>
    </source>
</evidence>
<dbReference type="PANTHER" id="PTHR17550:SF4">
    <property type="entry name" value="E3 UBIQUITIN-PROTEIN LIGASE TTC3"/>
    <property type="match status" value="1"/>
</dbReference>
<keyword evidence="1" id="KW-0479">Metal-binding</keyword>
<keyword evidence="4" id="KW-1185">Reference proteome</keyword>
<proteinExistence type="predicted"/>
<reference evidence="3" key="3">
    <citation type="submission" date="2015-02" db="UniProtKB">
        <authorList>
            <consortium name="EnsemblProtists"/>
        </authorList>
    </citation>
    <scope>IDENTIFICATION</scope>
    <source>
        <strain evidence="3">DAOM BR144</strain>
    </source>
</reference>
<feature type="domain" description="RING-type" evidence="2">
    <location>
        <begin position="224"/>
        <end position="264"/>
    </location>
</feature>
<dbReference type="AlphaFoldDB" id="K3X222"/>
<dbReference type="EnsemblProtists" id="PYU1_T011271">
    <property type="protein sequence ID" value="PYU1_T011271"/>
    <property type="gene ID" value="PYU1_G011246"/>
</dbReference>
<dbReference type="PROSITE" id="PS50089">
    <property type="entry name" value="ZF_RING_2"/>
    <property type="match status" value="1"/>
</dbReference>
<evidence type="ECO:0000313" key="3">
    <source>
        <dbReference type="EnsemblProtists" id="PYU1_T011271"/>
    </source>
</evidence>
<dbReference type="STRING" id="431595.K3X222"/>
<evidence type="ECO:0000313" key="4">
    <source>
        <dbReference type="Proteomes" id="UP000019132"/>
    </source>
</evidence>
<dbReference type="VEuPathDB" id="FungiDB:PYU1_G011246"/>
<dbReference type="InterPro" id="IPR001841">
    <property type="entry name" value="Znf_RING"/>
</dbReference>
<protein>
    <recommendedName>
        <fullName evidence="2">RING-type domain-containing protein</fullName>
    </recommendedName>
</protein>
<dbReference type="HOGENOM" id="CLU_060860_0_0_1"/>
<sequence>MVFISLERFVDSAHANAQQQQQLPITQMHQLAASSASVHVVVTPGSPVKKDANDALLRSRFGFRSQKKSVSTLNVTPFLMYVTDDAVRSKWVVTKTGVECLDLRKRIQQSIGSCQKFSCCGPLRRIAKSPLYKHPRKKRSDNAVASQYGACGIIQEYVNDLLVAVMAREHQCDSTVNAGHELALFLDITSHRAAATEYAMQRSASCDSDPVGPSELSTHDDSECSICCGDLSSEHTLRLPCNHEYHSACVRVWLNMQHTCPVCRVALDPAQSS</sequence>
<dbReference type="InterPro" id="IPR013083">
    <property type="entry name" value="Znf_RING/FYVE/PHD"/>
</dbReference>
<dbReference type="PANTHER" id="PTHR17550">
    <property type="entry name" value="E3 UBIQUITIN-PROTEIN LIGASE TTC3"/>
    <property type="match status" value="1"/>
</dbReference>
<dbReference type="Proteomes" id="UP000019132">
    <property type="component" value="Unassembled WGS sequence"/>
</dbReference>
<evidence type="ECO:0000256" key="1">
    <source>
        <dbReference type="PROSITE-ProRule" id="PRU00175"/>
    </source>
</evidence>
<accession>K3X222</accession>
<name>K3X222_GLOUD</name>
<dbReference type="InParanoid" id="K3X222"/>
<reference evidence="4" key="2">
    <citation type="submission" date="2010-04" db="EMBL/GenBank/DDBJ databases">
        <authorList>
            <person name="Buell R."/>
            <person name="Hamilton J."/>
            <person name="Hostetler J."/>
        </authorList>
    </citation>
    <scope>NUCLEOTIDE SEQUENCE [LARGE SCALE GENOMIC DNA]</scope>
    <source>
        <strain evidence="4">DAOM:BR144</strain>
    </source>
</reference>
<dbReference type="OMA" id="CFRFEAT"/>
<dbReference type="eggNOG" id="KOG0802">
    <property type="taxonomic scope" value="Eukaryota"/>
</dbReference>
<dbReference type="SMART" id="SM00184">
    <property type="entry name" value="RING"/>
    <property type="match status" value="1"/>
</dbReference>
<dbReference type="Pfam" id="PF13639">
    <property type="entry name" value="zf-RING_2"/>
    <property type="match status" value="1"/>
</dbReference>
<keyword evidence="1" id="KW-0862">Zinc</keyword>
<dbReference type="GO" id="GO:0008270">
    <property type="term" value="F:zinc ion binding"/>
    <property type="evidence" value="ECO:0007669"/>
    <property type="project" value="UniProtKB-KW"/>
</dbReference>
<dbReference type="Gene3D" id="3.30.40.10">
    <property type="entry name" value="Zinc/RING finger domain, C3HC4 (zinc finger)"/>
    <property type="match status" value="1"/>
</dbReference>
<reference evidence="4" key="1">
    <citation type="journal article" date="2010" name="Genome Biol.">
        <title>Genome sequence of the necrotrophic plant pathogen Pythium ultimum reveals original pathogenicity mechanisms and effector repertoire.</title>
        <authorList>
            <person name="Levesque C.A."/>
            <person name="Brouwer H."/>
            <person name="Cano L."/>
            <person name="Hamilton J.P."/>
            <person name="Holt C."/>
            <person name="Huitema E."/>
            <person name="Raffaele S."/>
            <person name="Robideau G.P."/>
            <person name="Thines M."/>
            <person name="Win J."/>
            <person name="Zerillo M.M."/>
            <person name="Beakes G.W."/>
            <person name="Boore J.L."/>
            <person name="Busam D."/>
            <person name="Dumas B."/>
            <person name="Ferriera S."/>
            <person name="Fuerstenberg S.I."/>
            <person name="Gachon C.M."/>
            <person name="Gaulin E."/>
            <person name="Govers F."/>
            <person name="Grenville-Briggs L."/>
            <person name="Horner N."/>
            <person name="Hostetler J."/>
            <person name="Jiang R.H."/>
            <person name="Johnson J."/>
            <person name="Krajaejun T."/>
            <person name="Lin H."/>
            <person name="Meijer H.J."/>
            <person name="Moore B."/>
            <person name="Morris P."/>
            <person name="Phuntmart V."/>
            <person name="Puiu D."/>
            <person name="Shetty J."/>
            <person name="Stajich J.E."/>
            <person name="Tripathy S."/>
            <person name="Wawra S."/>
            <person name="van West P."/>
            <person name="Whitty B.R."/>
            <person name="Coutinho P.M."/>
            <person name="Henrissat B."/>
            <person name="Martin F."/>
            <person name="Thomas P.D."/>
            <person name="Tyler B.M."/>
            <person name="De Vries R.P."/>
            <person name="Kamoun S."/>
            <person name="Yandell M."/>
            <person name="Tisserat N."/>
            <person name="Buell C.R."/>
        </authorList>
    </citation>
    <scope>NUCLEOTIDE SEQUENCE</scope>
    <source>
        <strain evidence="4">DAOM:BR144</strain>
    </source>
</reference>